<gene>
    <name evidence="2" type="ORF">SNAT2548_LOCUS25717</name>
</gene>
<feature type="region of interest" description="Disordered" evidence="1">
    <location>
        <begin position="168"/>
        <end position="188"/>
    </location>
</feature>
<dbReference type="AlphaFoldDB" id="A0A812S011"/>
<feature type="compositionally biased region" description="Basic residues" evidence="1">
    <location>
        <begin position="168"/>
        <end position="182"/>
    </location>
</feature>
<evidence type="ECO:0000313" key="2">
    <source>
        <dbReference type="EMBL" id="CAE7462117.1"/>
    </source>
</evidence>
<feature type="compositionally biased region" description="Low complexity" evidence="1">
    <location>
        <begin position="599"/>
        <end position="629"/>
    </location>
</feature>
<protein>
    <submittedName>
        <fullName evidence="2">Uncharacterized protein</fullName>
    </submittedName>
</protein>
<dbReference type="EMBL" id="CAJNDS010002405">
    <property type="protein sequence ID" value="CAE7462117.1"/>
    <property type="molecule type" value="Genomic_DNA"/>
</dbReference>
<feature type="region of interest" description="Disordered" evidence="1">
    <location>
        <begin position="598"/>
        <end position="632"/>
    </location>
</feature>
<proteinExistence type="predicted"/>
<organism evidence="2 3">
    <name type="scientific">Symbiodinium natans</name>
    <dbReference type="NCBI Taxonomy" id="878477"/>
    <lineage>
        <taxon>Eukaryota</taxon>
        <taxon>Sar</taxon>
        <taxon>Alveolata</taxon>
        <taxon>Dinophyceae</taxon>
        <taxon>Suessiales</taxon>
        <taxon>Symbiodiniaceae</taxon>
        <taxon>Symbiodinium</taxon>
    </lineage>
</organism>
<reference evidence="2" key="1">
    <citation type="submission" date="2021-02" db="EMBL/GenBank/DDBJ databases">
        <authorList>
            <person name="Dougan E. K."/>
            <person name="Rhodes N."/>
            <person name="Thang M."/>
            <person name="Chan C."/>
        </authorList>
    </citation>
    <scope>NUCLEOTIDE SEQUENCE</scope>
</reference>
<name>A0A812S011_9DINO</name>
<dbReference type="Proteomes" id="UP000604046">
    <property type="component" value="Unassembled WGS sequence"/>
</dbReference>
<evidence type="ECO:0000313" key="3">
    <source>
        <dbReference type="Proteomes" id="UP000604046"/>
    </source>
</evidence>
<sequence length="699" mass="76354">MYGDYVKNNHGQKYKTFQVFDISKRIRHYLAELGCQQEFVQLFGDRCDFQNENVQSSTLMILQNFHALGKIVSAMASTHDVTLLAELYIAGGRHLVPMIADPSMQDDIVMPQWMFTKHLPAVVDRLKTEIGGAPFVAKIFQATADRSNAKSTDSAVVDVNDLLVPKKKKQRATSKAKSKAKAKAAAANTDEIEDDITADVPQAGGAARKRWWVDDVLSAMIHAAGDLDTLLDPAQRRYLRQGLAIAMEFCFHKSVVVAGKPRKVWSQVRPMVQAAIRRGMVQLRSSMQPGSSDGVAAIASECARQALTADATAPGEKGIMLWLTEASAEMVRTWVSSNNTCNVTGHAAFGAALTKLTGKVCKCRKDPTSCPVHADACVTLADLMWFSSDAIFEYVPVAVSTLPLALTVKIAKTTSSASSDTGVPAFCRFMCKEEQDTSDAATTTWVPNNTVMETFARMRPTYLMKMILSLMSTLNRSNGQDKCRFADFTSGKLVRVCNAVLHALEAPMAPEQVPQAADILKVAWDLEALLTTIVADENEWSAGWTKFFSFCLQHAAHAEQDEVQFRSKLSSTTLAELGLEVPAKYRYLLGQNVKDELRSPAAGSGRSRASATPSGATASDADAAQAALADKTDPSDTTVRLTNLYRINADGSQFNVLDIMSLQHQLTSHFFSYASSPQRNEIEFLAITTHDTTCTTRSV</sequence>
<accession>A0A812S011</accession>
<keyword evidence="3" id="KW-1185">Reference proteome</keyword>
<comment type="caution">
    <text evidence="2">The sequence shown here is derived from an EMBL/GenBank/DDBJ whole genome shotgun (WGS) entry which is preliminary data.</text>
</comment>
<evidence type="ECO:0000256" key="1">
    <source>
        <dbReference type="SAM" id="MobiDB-lite"/>
    </source>
</evidence>